<name>A0AAN7IIV5_QUERU</name>
<comment type="caution">
    <text evidence="2">The sequence shown here is derived from an EMBL/GenBank/DDBJ whole genome shotgun (WGS) entry which is preliminary data.</text>
</comment>
<dbReference type="InterPro" id="IPR003676">
    <property type="entry name" value="SAUR_fam"/>
</dbReference>
<dbReference type="PANTHER" id="PTHR31374">
    <property type="entry name" value="AUXIN-INDUCED PROTEIN-LIKE-RELATED"/>
    <property type="match status" value="1"/>
</dbReference>
<dbReference type="EMBL" id="JAXUIC010000007">
    <property type="protein sequence ID" value="KAK4583208.1"/>
    <property type="molecule type" value="Genomic_DNA"/>
</dbReference>
<dbReference type="PANTHER" id="PTHR31374:SF9">
    <property type="entry name" value="AUXIN-RESPONSIVE FAMILY PROTEIN"/>
    <property type="match status" value="1"/>
</dbReference>
<organism evidence="2 3">
    <name type="scientific">Quercus rubra</name>
    <name type="common">Northern red oak</name>
    <name type="synonym">Quercus borealis</name>
    <dbReference type="NCBI Taxonomy" id="3512"/>
    <lineage>
        <taxon>Eukaryota</taxon>
        <taxon>Viridiplantae</taxon>
        <taxon>Streptophyta</taxon>
        <taxon>Embryophyta</taxon>
        <taxon>Tracheophyta</taxon>
        <taxon>Spermatophyta</taxon>
        <taxon>Magnoliopsida</taxon>
        <taxon>eudicotyledons</taxon>
        <taxon>Gunneridae</taxon>
        <taxon>Pentapetalae</taxon>
        <taxon>rosids</taxon>
        <taxon>fabids</taxon>
        <taxon>Fagales</taxon>
        <taxon>Fagaceae</taxon>
        <taxon>Quercus</taxon>
    </lineage>
</organism>
<gene>
    <name evidence="2" type="ORF">RGQ29_026125</name>
</gene>
<dbReference type="Proteomes" id="UP001324115">
    <property type="component" value="Unassembled WGS sequence"/>
</dbReference>
<dbReference type="GO" id="GO:0009733">
    <property type="term" value="P:response to auxin"/>
    <property type="evidence" value="ECO:0007669"/>
    <property type="project" value="InterPro"/>
</dbReference>
<dbReference type="Pfam" id="PF02519">
    <property type="entry name" value="Auxin_inducible"/>
    <property type="match status" value="1"/>
</dbReference>
<protein>
    <recommendedName>
        <fullName evidence="4">SAUR family protein</fullName>
    </recommendedName>
</protein>
<evidence type="ECO:0000256" key="1">
    <source>
        <dbReference type="ARBA" id="ARBA00006974"/>
    </source>
</evidence>
<evidence type="ECO:0000313" key="2">
    <source>
        <dbReference type="EMBL" id="KAK4583208.1"/>
    </source>
</evidence>
<sequence>MPSFSFYHPHILSLSLSHSMSIEMKIMKGKLLRACMNKWRKVGRSRVGPCAACEYCCQWALWPSTHEEHSIPKDVPKGHSVVYVGENYKRFVIKIALLNHPLFRALLDQAQDEYDFTTDSKLCIPCDENLFLNVIRCASSPDNRKISLRLKNSSTGNLKAI</sequence>
<dbReference type="AlphaFoldDB" id="A0AAN7IIV5"/>
<accession>A0AAN7IIV5</accession>
<evidence type="ECO:0008006" key="4">
    <source>
        <dbReference type="Google" id="ProtNLM"/>
    </source>
</evidence>
<proteinExistence type="inferred from homology"/>
<reference evidence="2 3" key="1">
    <citation type="journal article" date="2023" name="G3 (Bethesda)">
        <title>A haplotype-resolved chromosome-scale genome for Quercus rubra L. provides insights into the genetics of adaptive traits for red oak species.</title>
        <authorList>
            <person name="Kapoor B."/>
            <person name="Jenkins J."/>
            <person name="Schmutz J."/>
            <person name="Zhebentyayeva T."/>
            <person name="Kuelheim C."/>
            <person name="Coggeshall M."/>
            <person name="Heim C."/>
            <person name="Lasky J.R."/>
            <person name="Leites L."/>
            <person name="Islam-Faridi N."/>
            <person name="Romero-Severson J."/>
            <person name="DeLeo V.L."/>
            <person name="Lucas S.M."/>
            <person name="Lazic D."/>
            <person name="Gailing O."/>
            <person name="Carlson J."/>
            <person name="Staton M."/>
        </authorList>
    </citation>
    <scope>NUCLEOTIDE SEQUENCE [LARGE SCALE GENOMIC DNA]</scope>
    <source>
        <strain evidence="2">Pseudo-F2</strain>
    </source>
</reference>
<comment type="similarity">
    <text evidence="1">Belongs to the ARG7 family.</text>
</comment>
<keyword evidence="3" id="KW-1185">Reference proteome</keyword>
<evidence type="ECO:0000313" key="3">
    <source>
        <dbReference type="Proteomes" id="UP001324115"/>
    </source>
</evidence>